<dbReference type="RefSeq" id="WP_354505528.1">
    <property type="nucleotide sequence ID" value="NZ_JBEPMO010000001.1"/>
</dbReference>
<dbReference type="Proteomes" id="UP001549146">
    <property type="component" value="Unassembled WGS sequence"/>
</dbReference>
<evidence type="ECO:0000313" key="2">
    <source>
        <dbReference type="EMBL" id="MET3730525.1"/>
    </source>
</evidence>
<reference evidence="2 3" key="1">
    <citation type="submission" date="2024-06" db="EMBL/GenBank/DDBJ databases">
        <title>Genomic Encyclopedia of Type Strains, Phase IV (KMG-IV): sequencing the most valuable type-strain genomes for metagenomic binning, comparative biology and taxonomic classification.</title>
        <authorList>
            <person name="Goeker M."/>
        </authorList>
    </citation>
    <scope>NUCLEOTIDE SEQUENCE [LARGE SCALE GENOMIC DNA]</scope>
    <source>
        <strain evidence="2 3">DSM 29388</strain>
    </source>
</reference>
<name>A0ABV2LPM4_9FLAO</name>
<feature type="domain" description="Glycosyl transferase family 1" evidence="1">
    <location>
        <begin position="204"/>
        <end position="332"/>
    </location>
</feature>
<dbReference type="Pfam" id="PF00534">
    <property type="entry name" value="Glycos_transf_1"/>
    <property type="match status" value="1"/>
</dbReference>
<dbReference type="EMBL" id="JBEPMO010000001">
    <property type="protein sequence ID" value="MET3730525.1"/>
    <property type="molecule type" value="Genomic_DNA"/>
</dbReference>
<protein>
    <submittedName>
        <fullName evidence="2">Glycosyltransferase involved in cell wall biosynthesis</fullName>
    </submittedName>
</protein>
<evidence type="ECO:0000313" key="3">
    <source>
        <dbReference type="Proteomes" id="UP001549146"/>
    </source>
</evidence>
<dbReference type="SUPFAM" id="SSF53756">
    <property type="entry name" value="UDP-Glycosyltransferase/glycogen phosphorylase"/>
    <property type="match status" value="1"/>
</dbReference>
<organism evidence="2 3">
    <name type="scientific">Moheibacter stercoris</name>
    <dbReference type="NCBI Taxonomy" id="1628251"/>
    <lineage>
        <taxon>Bacteria</taxon>
        <taxon>Pseudomonadati</taxon>
        <taxon>Bacteroidota</taxon>
        <taxon>Flavobacteriia</taxon>
        <taxon>Flavobacteriales</taxon>
        <taxon>Weeksellaceae</taxon>
        <taxon>Moheibacter</taxon>
    </lineage>
</organism>
<sequence>MKVLYLTKYTRMAGSSRMRSFQYFPYLEKAGIQPVAKPFFDDAYLRDLYAGKKNIFSVLKSYIRRFFVLFTVFRYDIVVIEKEIFPYLPAFAEKILQILCVKYIADYDDAIFHNYDQSRNPLIRKFLGNKIGKVMKYSRVTVAGNQYLADYAVKSGAGKVEIIPTVIDLDRYTVKRDSISENENFVVGWIGTKTTFEKHLLPCKKWIKEIQEKDPDIEFHIIGITEDMDLGNHIRYIPWTEKTEVEGILKMDIGIMPLEDSLWERGKCAYKLIQYAACGIPGIASDVGMNREVTIQNETGFLVSSDEEWINRIFELKNNREERKLLGMNARKLVEEKYCIQVTAERWCNLLGMKRTL</sequence>
<dbReference type="InterPro" id="IPR001296">
    <property type="entry name" value="Glyco_trans_1"/>
</dbReference>
<dbReference type="PANTHER" id="PTHR12526:SF630">
    <property type="entry name" value="GLYCOSYLTRANSFERASE"/>
    <property type="match status" value="1"/>
</dbReference>
<keyword evidence="3" id="KW-1185">Reference proteome</keyword>
<comment type="caution">
    <text evidence="2">The sequence shown here is derived from an EMBL/GenBank/DDBJ whole genome shotgun (WGS) entry which is preliminary data.</text>
</comment>
<accession>A0ABV2LPM4</accession>
<dbReference type="CDD" id="cd03801">
    <property type="entry name" value="GT4_PimA-like"/>
    <property type="match status" value="1"/>
</dbReference>
<dbReference type="Gene3D" id="3.40.50.2000">
    <property type="entry name" value="Glycogen Phosphorylase B"/>
    <property type="match status" value="2"/>
</dbReference>
<dbReference type="PANTHER" id="PTHR12526">
    <property type="entry name" value="GLYCOSYLTRANSFERASE"/>
    <property type="match status" value="1"/>
</dbReference>
<evidence type="ECO:0000259" key="1">
    <source>
        <dbReference type="Pfam" id="PF00534"/>
    </source>
</evidence>
<proteinExistence type="predicted"/>
<gene>
    <name evidence="2" type="ORF">ABID46_000077</name>
</gene>